<protein>
    <submittedName>
        <fullName evidence="2">Uncharacterized protein</fullName>
    </submittedName>
</protein>
<gene>
    <name evidence="2" type="ORF">HNR72_002515</name>
</gene>
<feature type="compositionally biased region" description="Basic and acidic residues" evidence="1">
    <location>
        <begin position="22"/>
        <end position="32"/>
    </location>
</feature>
<accession>A0AA89PYR0</accession>
<evidence type="ECO:0000256" key="1">
    <source>
        <dbReference type="SAM" id="MobiDB-lite"/>
    </source>
</evidence>
<dbReference type="AlphaFoldDB" id="A0AA89PYR0"/>
<dbReference type="Proteomes" id="UP000579531">
    <property type="component" value="Unassembled WGS sequence"/>
</dbReference>
<proteinExistence type="predicted"/>
<evidence type="ECO:0000313" key="2">
    <source>
        <dbReference type="EMBL" id="MBB5811487.1"/>
    </source>
</evidence>
<feature type="region of interest" description="Disordered" evidence="1">
    <location>
        <begin position="1"/>
        <end position="32"/>
    </location>
</feature>
<organism evidence="2 3">
    <name type="scientific">Streptomyces collinus</name>
    <dbReference type="NCBI Taxonomy" id="42684"/>
    <lineage>
        <taxon>Bacteria</taxon>
        <taxon>Bacillati</taxon>
        <taxon>Actinomycetota</taxon>
        <taxon>Actinomycetes</taxon>
        <taxon>Kitasatosporales</taxon>
        <taxon>Streptomycetaceae</taxon>
        <taxon>Streptomyces</taxon>
    </lineage>
</organism>
<reference evidence="2 3" key="1">
    <citation type="submission" date="2020-08" db="EMBL/GenBank/DDBJ databases">
        <title>Sequencing the genomes of 1000 actinobacteria strains.</title>
        <authorList>
            <person name="Klenk H.-P."/>
        </authorList>
    </citation>
    <scope>NUCLEOTIDE SEQUENCE [LARGE SCALE GENOMIC DNA]</scope>
    <source>
        <strain evidence="2 3">DSM 40129</strain>
    </source>
</reference>
<sequence>MSAGVLRVNSGPGVDASGVTGRDSKGDAPHVS</sequence>
<comment type="caution">
    <text evidence="2">The sequence shown here is derived from an EMBL/GenBank/DDBJ whole genome shotgun (WGS) entry which is preliminary data.</text>
</comment>
<evidence type="ECO:0000313" key="3">
    <source>
        <dbReference type="Proteomes" id="UP000579531"/>
    </source>
</evidence>
<name>A0AA89PYR0_STRCU</name>
<keyword evidence="3" id="KW-1185">Reference proteome</keyword>
<dbReference type="EMBL" id="JACHLX010000001">
    <property type="protein sequence ID" value="MBB5811487.1"/>
    <property type="molecule type" value="Genomic_DNA"/>
</dbReference>